<evidence type="ECO:0000313" key="14">
    <source>
        <dbReference type="Proteomes" id="UP000434036"/>
    </source>
</evidence>
<evidence type="ECO:0000256" key="2">
    <source>
        <dbReference type="ARBA" id="ARBA00016337"/>
    </source>
</evidence>
<dbReference type="AlphaFoldDB" id="A0A6N8U550"/>
<accession>A0A6N8U550</accession>
<dbReference type="GO" id="GO:0005886">
    <property type="term" value="C:plasma membrane"/>
    <property type="evidence" value="ECO:0007669"/>
    <property type="project" value="UniProtKB-SubCell"/>
</dbReference>
<protein>
    <recommendedName>
        <fullName evidence="2 10">FAD:protein FMN transferase</fullName>
        <ecNumber evidence="1 10">2.7.1.180</ecNumber>
    </recommendedName>
    <alternativeName>
        <fullName evidence="8 10">Flavin transferase</fullName>
    </alternativeName>
</protein>
<dbReference type="GO" id="GO:0016740">
    <property type="term" value="F:transferase activity"/>
    <property type="evidence" value="ECO:0007669"/>
    <property type="project" value="UniProtKB-UniRule"/>
</dbReference>
<feature type="chain" id="PRO_5027137453" description="FAD:protein FMN transferase" evidence="12">
    <location>
        <begin position="21"/>
        <end position="369"/>
    </location>
</feature>
<dbReference type="EMBL" id="WUUQ01000001">
    <property type="protein sequence ID" value="MXQ73202.1"/>
    <property type="molecule type" value="Genomic_DNA"/>
</dbReference>
<gene>
    <name evidence="13" type="ORF">GSF08_04535</name>
</gene>
<feature type="binding site" evidence="11">
    <location>
        <position position="302"/>
    </location>
    <ligand>
        <name>Mg(2+)</name>
        <dbReference type="ChEBI" id="CHEBI:18420"/>
    </ligand>
</feature>
<keyword evidence="3 10" id="KW-0285">Flavoprotein</keyword>
<proteinExistence type="inferred from homology"/>
<keyword evidence="14" id="KW-1185">Reference proteome</keyword>
<evidence type="ECO:0000256" key="4">
    <source>
        <dbReference type="ARBA" id="ARBA00022679"/>
    </source>
</evidence>
<keyword evidence="12" id="KW-0732">Signal</keyword>
<sequence>MKKTILTILAALLISGCAGSRNELHKYSSTTTESGFDTPITLIAYTKDEKTFQSFFRQMKKDFLHYHQLFDKYHNYPAVNNIKTINDQAGIAPVLVDSSIIQMLKLAKQYYEASGHHLDITMGSVLDIWHDARDAGTLLNEQGKSGVLPDLQTLKDAKNNAGFDYLKIDEQAQTVFLTKSEVQLDVGAIAKGFATEQVAKALKKQGLKHAIINAGGNVRLIGSKPEDKTWSIGIQSPNPKDSGSLASIEVQKDYSFVTSGDYQRYYLVNGKMIHHIIDPDTLMPADHQRAVTVLTKDSGIADALSTTLFTLSYEEGSKLINKLKKDGMDIQAIWVFDQQKPAPKGVKTYPAGNYDLVITSDLKKQITFH</sequence>
<dbReference type="RefSeq" id="WP_160624619.1">
    <property type="nucleotide sequence ID" value="NZ_WUUQ01000001.1"/>
</dbReference>
<evidence type="ECO:0000313" key="13">
    <source>
        <dbReference type="EMBL" id="MXQ73202.1"/>
    </source>
</evidence>
<comment type="similarity">
    <text evidence="10 12">Belongs to the ApbE family.</text>
</comment>
<evidence type="ECO:0000256" key="5">
    <source>
        <dbReference type="ARBA" id="ARBA00022723"/>
    </source>
</evidence>
<organism evidence="13 14">
    <name type="scientific">Copranaerobaculum intestinale</name>
    <dbReference type="NCBI Taxonomy" id="2692629"/>
    <lineage>
        <taxon>Bacteria</taxon>
        <taxon>Bacillati</taxon>
        <taxon>Bacillota</taxon>
        <taxon>Erysipelotrichia</taxon>
        <taxon>Erysipelotrichales</taxon>
        <taxon>Erysipelotrichaceae</taxon>
        <taxon>Copranaerobaculum</taxon>
    </lineage>
</organism>
<dbReference type="Proteomes" id="UP000434036">
    <property type="component" value="Unassembled WGS sequence"/>
</dbReference>
<keyword evidence="7 10" id="KW-0460">Magnesium</keyword>
<dbReference type="PROSITE" id="PS51257">
    <property type="entry name" value="PROKAR_LIPOPROTEIN"/>
    <property type="match status" value="1"/>
</dbReference>
<dbReference type="EC" id="2.7.1.180" evidence="1 10"/>
<evidence type="ECO:0000256" key="9">
    <source>
        <dbReference type="ARBA" id="ARBA00048540"/>
    </source>
</evidence>
<evidence type="ECO:0000256" key="12">
    <source>
        <dbReference type="RuleBase" id="RU363002"/>
    </source>
</evidence>
<keyword evidence="12" id="KW-0997">Cell inner membrane</keyword>
<evidence type="ECO:0000256" key="1">
    <source>
        <dbReference type="ARBA" id="ARBA00011955"/>
    </source>
</evidence>
<comment type="subcellular location">
    <subcellularLocation>
        <location evidence="12">Cell inner membrane</location>
        <topology evidence="12">Lipid-anchor</topology>
        <orientation evidence="12">Periplasmic side</orientation>
    </subcellularLocation>
</comment>
<keyword evidence="6 10" id="KW-0274">FAD</keyword>
<dbReference type="InterPro" id="IPR024932">
    <property type="entry name" value="ApbE"/>
</dbReference>
<keyword evidence="5 10" id="KW-0479">Metal-binding</keyword>
<comment type="catalytic activity">
    <reaction evidence="9 10 12">
        <text>L-threonyl-[protein] + FAD = FMN-L-threonyl-[protein] + AMP + H(+)</text>
        <dbReference type="Rhea" id="RHEA:36847"/>
        <dbReference type="Rhea" id="RHEA-COMP:11060"/>
        <dbReference type="Rhea" id="RHEA-COMP:11061"/>
        <dbReference type="ChEBI" id="CHEBI:15378"/>
        <dbReference type="ChEBI" id="CHEBI:30013"/>
        <dbReference type="ChEBI" id="CHEBI:57692"/>
        <dbReference type="ChEBI" id="CHEBI:74257"/>
        <dbReference type="ChEBI" id="CHEBI:456215"/>
        <dbReference type="EC" id="2.7.1.180"/>
    </reaction>
</comment>
<dbReference type="PIRSF" id="PIRSF006268">
    <property type="entry name" value="ApbE"/>
    <property type="match status" value="1"/>
</dbReference>
<evidence type="ECO:0000256" key="3">
    <source>
        <dbReference type="ARBA" id="ARBA00022630"/>
    </source>
</evidence>
<name>A0A6N8U550_9FIRM</name>
<feature type="binding site" evidence="11">
    <location>
        <position position="188"/>
    </location>
    <ligand>
        <name>Mg(2+)</name>
        <dbReference type="ChEBI" id="CHEBI:18420"/>
    </ligand>
</feature>
<dbReference type="InterPro" id="IPR003374">
    <property type="entry name" value="ApbE-like_sf"/>
</dbReference>
<evidence type="ECO:0000256" key="10">
    <source>
        <dbReference type="PIRNR" id="PIRNR006268"/>
    </source>
</evidence>
<reference evidence="13 14" key="2">
    <citation type="submission" date="2020-01" db="EMBL/GenBank/DDBJ databases">
        <title>Clostridiaceae sp. nov. isolated from the gut of human by culturomics.</title>
        <authorList>
            <person name="Chang Y."/>
        </authorList>
    </citation>
    <scope>NUCLEOTIDE SEQUENCE [LARGE SCALE GENOMIC DNA]</scope>
    <source>
        <strain evidence="13 14">DONG20-135</strain>
    </source>
</reference>
<dbReference type="SUPFAM" id="SSF143631">
    <property type="entry name" value="ApbE-like"/>
    <property type="match status" value="1"/>
</dbReference>
<comment type="function">
    <text evidence="12">Flavin transferase that catalyzes the transfer of the FMN moiety of FAD and its covalent binding to the hydroxyl group of a threonine residue in a target flavoprotein.</text>
</comment>
<comment type="caution">
    <text evidence="13">The sequence shown here is derived from an EMBL/GenBank/DDBJ whole genome shotgun (WGS) entry which is preliminary data.</text>
</comment>
<dbReference type="PANTHER" id="PTHR30040">
    <property type="entry name" value="THIAMINE BIOSYNTHESIS LIPOPROTEIN APBE"/>
    <property type="match status" value="1"/>
</dbReference>
<feature type="signal peptide" evidence="12">
    <location>
        <begin position="1"/>
        <end position="20"/>
    </location>
</feature>
<evidence type="ECO:0000256" key="7">
    <source>
        <dbReference type="ARBA" id="ARBA00022842"/>
    </source>
</evidence>
<keyword evidence="12" id="KW-0472">Membrane</keyword>
<feature type="binding site" evidence="11">
    <location>
        <position position="306"/>
    </location>
    <ligand>
        <name>Mg(2+)</name>
        <dbReference type="ChEBI" id="CHEBI:18420"/>
    </ligand>
</feature>
<evidence type="ECO:0000256" key="6">
    <source>
        <dbReference type="ARBA" id="ARBA00022827"/>
    </source>
</evidence>
<dbReference type="GO" id="GO:0046872">
    <property type="term" value="F:metal ion binding"/>
    <property type="evidence" value="ECO:0007669"/>
    <property type="project" value="UniProtKB-UniRule"/>
</dbReference>
<keyword evidence="4 10" id="KW-0808">Transferase</keyword>
<dbReference type="PANTHER" id="PTHR30040:SF2">
    <property type="entry name" value="FAD:PROTEIN FMN TRANSFERASE"/>
    <property type="match status" value="1"/>
</dbReference>
<keyword evidence="12" id="KW-1003">Cell membrane</keyword>
<reference evidence="13 14" key="1">
    <citation type="submission" date="2019-12" db="EMBL/GenBank/DDBJ databases">
        <authorList>
            <person name="Yang R."/>
        </authorList>
    </citation>
    <scope>NUCLEOTIDE SEQUENCE [LARGE SCALE GENOMIC DNA]</scope>
    <source>
        <strain evidence="13 14">DONG20-135</strain>
    </source>
</reference>
<keyword evidence="12" id="KW-0449">Lipoprotein</keyword>
<comment type="cofactor">
    <cofactor evidence="11">
        <name>Mg(2+)</name>
        <dbReference type="ChEBI" id="CHEBI:18420"/>
    </cofactor>
    <cofactor evidence="11">
        <name>Mn(2+)</name>
        <dbReference type="ChEBI" id="CHEBI:29035"/>
    </cofactor>
    <text evidence="11">Magnesium. Can also use manganese.</text>
</comment>
<evidence type="ECO:0000256" key="8">
    <source>
        <dbReference type="ARBA" id="ARBA00031306"/>
    </source>
</evidence>
<evidence type="ECO:0000256" key="11">
    <source>
        <dbReference type="PIRSR" id="PIRSR006268-2"/>
    </source>
</evidence>
<dbReference type="Pfam" id="PF02424">
    <property type="entry name" value="ApbE"/>
    <property type="match status" value="1"/>
</dbReference>
<dbReference type="Gene3D" id="3.10.520.10">
    <property type="entry name" value="ApbE-like domains"/>
    <property type="match status" value="1"/>
</dbReference>